<proteinExistence type="predicted"/>
<feature type="domain" description="Glycolipid transfer protein" evidence="2">
    <location>
        <begin position="26"/>
        <end position="166"/>
    </location>
</feature>
<dbReference type="InterPro" id="IPR036497">
    <property type="entry name" value="GLTP_sf"/>
</dbReference>
<dbReference type="PANTHER" id="PTHR10219:SF25">
    <property type="entry name" value="PLECKSTRIN HOMOLOGY DOMAIN-CONTAINING FAMILY A MEMBER 8"/>
    <property type="match status" value="1"/>
</dbReference>
<protein>
    <submittedName>
        <fullName evidence="3">Pleckstrin homology domain-containing family A member 8-like</fullName>
    </submittedName>
</protein>
<dbReference type="InterPro" id="IPR014830">
    <property type="entry name" value="Glycolipid_transfer_prot_dom"/>
</dbReference>
<dbReference type="GO" id="GO:0016020">
    <property type="term" value="C:membrane"/>
    <property type="evidence" value="ECO:0007669"/>
    <property type="project" value="TreeGrafter"/>
</dbReference>
<dbReference type="PANTHER" id="PTHR10219">
    <property type="entry name" value="GLYCOLIPID TRANSFER PROTEIN-RELATED"/>
    <property type="match status" value="1"/>
</dbReference>
<dbReference type="EMBL" id="GGEC01008136">
    <property type="protein sequence ID" value="MBW88619.1"/>
    <property type="molecule type" value="Transcribed_RNA"/>
</dbReference>
<evidence type="ECO:0000313" key="3">
    <source>
        <dbReference type="EMBL" id="MBW88619.1"/>
    </source>
</evidence>
<sequence>MEGQWTVFTPSLEGMKFIKSEGGEMLTKPFLDCCKLILPVIDKFGAAMTLVKTDVGGNISRLESKYMTNPSKYNQLYSMVEEEIQAKTTKSSSSCTNGLLWLTRAMDFLVELFRNLLAHPDWTMSQACTDSYSKTLKMFHGWLASSSFTVAMKLAPDRKKFMEVIAGSGDVCADMEKFCAAFSPFLEENHKFLASVGLDGMKAS</sequence>
<organism evidence="3">
    <name type="scientific">Rhizophora mucronata</name>
    <name type="common">Asiatic mangrove</name>
    <dbReference type="NCBI Taxonomy" id="61149"/>
    <lineage>
        <taxon>Eukaryota</taxon>
        <taxon>Viridiplantae</taxon>
        <taxon>Streptophyta</taxon>
        <taxon>Embryophyta</taxon>
        <taxon>Tracheophyta</taxon>
        <taxon>Spermatophyta</taxon>
        <taxon>Magnoliopsida</taxon>
        <taxon>eudicotyledons</taxon>
        <taxon>Gunneridae</taxon>
        <taxon>Pentapetalae</taxon>
        <taxon>rosids</taxon>
        <taxon>fabids</taxon>
        <taxon>Malpighiales</taxon>
        <taxon>Rhizophoraceae</taxon>
        <taxon>Rhizophora</taxon>
    </lineage>
</organism>
<evidence type="ECO:0000259" key="2">
    <source>
        <dbReference type="Pfam" id="PF08718"/>
    </source>
</evidence>
<accession>A0A2P2J596</accession>
<dbReference type="FunFam" id="1.10.3520.10:FF:000004">
    <property type="entry name" value="Glycolipid transfer protein 1"/>
    <property type="match status" value="1"/>
</dbReference>
<dbReference type="Gene3D" id="1.10.3520.10">
    <property type="entry name" value="Glycolipid transfer protein"/>
    <property type="match status" value="1"/>
</dbReference>
<dbReference type="GO" id="GO:1902388">
    <property type="term" value="F:ceramide 1-phosphate transfer activity"/>
    <property type="evidence" value="ECO:0007669"/>
    <property type="project" value="TreeGrafter"/>
</dbReference>
<dbReference type="EMBL" id="GGEC01008137">
    <property type="protein sequence ID" value="MBW88620.1"/>
    <property type="molecule type" value="Transcribed_RNA"/>
</dbReference>
<dbReference type="AlphaFoldDB" id="A0A2P2J596"/>
<name>A0A2P2J596_RHIMU</name>
<dbReference type="Pfam" id="PF08718">
    <property type="entry name" value="GLTP"/>
    <property type="match status" value="1"/>
</dbReference>
<reference evidence="3" key="1">
    <citation type="submission" date="2018-02" db="EMBL/GenBank/DDBJ databases">
        <title>Rhizophora mucronata_Transcriptome.</title>
        <authorList>
            <person name="Meera S.P."/>
            <person name="Sreeshan A."/>
            <person name="Augustine A."/>
        </authorList>
    </citation>
    <scope>NUCLEOTIDE SEQUENCE</scope>
    <source>
        <tissue evidence="3">Leaf</tissue>
    </source>
</reference>
<dbReference type="GO" id="GO:0005829">
    <property type="term" value="C:cytosol"/>
    <property type="evidence" value="ECO:0007669"/>
    <property type="project" value="TreeGrafter"/>
</dbReference>
<dbReference type="GO" id="GO:1902387">
    <property type="term" value="F:ceramide 1-phosphate binding"/>
    <property type="evidence" value="ECO:0007669"/>
    <property type="project" value="TreeGrafter"/>
</dbReference>
<dbReference type="SUPFAM" id="SSF110004">
    <property type="entry name" value="Glycolipid transfer protein, GLTP"/>
    <property type="match status" value="1"/>
</dbReference>
<keyword evidence="1" id="KW-0813">Transport</keyword>
<evidence type="ECO:0000256" key="1">
    <source>
        <dbReference type="ARBA" id="ARBA00022448"/>
    </source>
</evidence>